<dbReference type="InterPro" id="IPR036179">
    <property type="entry name" value="Ig-like_dom_sf"/>
</dbReference>
<dbReference type="InterPro" id="IPR013783">
    <property type="entry name" value="Ig-like_fold"/>
</dbReference>
<reference evidence="5 6" key="1">
    <citation type="submission" date="2024-06" db="EMBL/GenBank/DDBJ databases">
        <authorList>
            <person name="Pan Q."/>
            <person name="Wen M."/>
            <person name="Jouanno E."/>
            <person name="Zahm M."/>
            <person name="Klopp C."/>
            <person name="Cabau C."/>
            <person name="Louis A."/>
            <person name="Berthelot C."/>
            <person name="Parey E."/>
            <person name="Roest Crollius H."/>
            <person name="Montfort J."/>
            <person name="Robinson-Rechavi M."/>
            <person name="Bouchez O."/>
            <person name="Lampietro C."/>
            <person name="Lopez Roques C."/>
            <person name="Donnadieu C."/>
            <person name="Postlethwait J."/>
            <person name="Bobe J."/>
            <person name="Verreycken H."/>
            <person name="Guiguen Y."/>
        </authorList>
    </citation>
    <scope>NUCLEOTIDE SEQUENCE [LARGE SCALE GENOMIC DNA]</scope>
    <source>
        <strain evidence="5">Up_M1</strain>
        <tissue evidence="5">Testis</tissue>
    </source>
</reference>
<evidence type="ECO:0000256" key="3">
    <source>
        <dbReference type="SAM" id="SignalP"/>
    </source>
</evidence>
<dbReference type="InterPro" id="IPR007110">
    <property type="entry name" value="Ig-like_dom"/>
</dbReference>
<dbReference type="SUPFAM" id="SSF48726">
    <property type="entry name" value="Immunoglobulin"/>
    <property type="match status" value="1"/>
</dbReference>
<evidence type="ECO:0000256" key="1">
    <source>
        <dbReference type="SAM" id="MobiDB-lite"/>
    </source>
</evidence>
<proteinExistence type="predicted"/>
<feature type="signal peptide" evidence="3">
    <location>
        <begin position="1"/>
        <end position="28"/>
    </location>
</feature>
<keyword evidence="3" id="KW-0732">Signal</keyword>
<gene>
    <name evidence="5" type="ORF">UPYG_G00024990</name>
</gene>
<dbReference type="InterPro" id="IPR039257">
    <property type="entry name" value="BTLA"/>
</dbReference>
<dbReference type="PANTHER" id="PTHR37996:SF1">
    <property type="entry name" value="B- AND T-LYMPHOCYTE ATTENUATOR"/>
    <property type="match status" value="1"/>
</dbReference>
<feature type="chain" id="PRO_5044819015" description="Ig-like domain-containing protein" evidence="3">
    <location>
        <begin position="29"/>
        <end position="347"/>
    </location>
</feature>
<dbReference type="PANTHER" id="PTHR37996">
    <property type="entry name" value="B- AND T-LYMPHOCYTE ATTENUATOR"/>
    <property type="match status" value="1"/>
</dbReference>
<evidence type="ECO:0000259" key="4">
    <source>
        <dbReference type="PROSITE" id="PS50835"/>
    </source>
</evidence>
<dbReference type="EMBL" id="JAGEUA010000001">
    <property type="protein sequence ID" value="KAL1022309.1"/>
    <property type="molecule type" value="Genomic_DNA"/>
</dbReference>
<evidence type="ECO:0000256" key="2">
    <source>
        <dbReference type="SAM" id="Phobius"/>
    </source>
</evidence>
<sequence length="347" mass="38446">MWPNCCWPKASLPRSLLAVLLLVCGIYGQNNVSDCHPDIIVKRNTELKASPGEKLQISCPVVFCPNSPSSPSLPLSPPSLLPSSPSASWEKIMNKSNNVIPVNRTAHIEIGWQDTNDGGISLLTFKSISRNDSGLYRCKYNDAVGHSIIVTVLEGLEDTTVVHQMNITTNIRNKQSDSFPERLLLYVYISAGIVIFVLVFITASTLLIRGCKGVCPSRHRKEEQPENQQYIVIQLTEQVSPRLNPRPQSQSIRSHQAQSQPTPKTDCIYDNAPARGPRRTCQAPVQPVASQLAVPEGGRLTYSNMKKEEEESGIMYATLNHKVSPRSTTRSEQPKEELSEYAAIRVS</sequence>
<dbReference type="PROSITE" id="PS50835">
    <property type="entry name" value="IG_LIKE"/>
    <property type="match status" value="1"/>
</dbReference>
<comment type="caution">
    <text evidence="5">The sequence shown here is derived from an EMBL/GenBank/DDBJ whole genome shotgun (WGS) entry which is preliminary data.</text>
</comment>
<dbReference type="AlphaFoldDB" id="A0ABD0XLQ0"/>
<keyword evidence="2" id="KW-0472">Membrane</keyword>
<keyword evidence="2" id="KW-1133">Transmembrane helix</keyword>
<feature type="domain" description="Ig-like" evidence="4">
    <location>
        <begin position="37"/>
        <end position="151"/>
    </location>
</feature>
<keyword evidence="2" id="KW-0812">Transmembrane</keyword>
<keyword evidence="6" id="KW-1185">Reference proteome</keyword>
<accession>A0ABD0XLQ0</accession>
<feature type="compositionally biased region" description="Polar residues" evidence="1">
    <location>
        <begin position="242"/>
        <end position="263"/>
    </location>
</feature>
<evidence type="ECO:0000313" key="5">
    <source>
        <dbReference type="EMBL" id="KAL1022309.1"/>
    </source>
</evidence>
<dbReference type="SMART" id="SM00409">
    <property type="entry name" value="IG"/>
    <property type="match status" value="1"/>
</dbReference>
<organism evidence="5 6">
    <name type="scientific">Umbra pygmaea</name>
    <name type="common">Eastern mudminnow</name>
    <dbReference type="NCBI Taxonomy" id="75934"/>
    <lineage>
        <taxon>Eukaryota</taxon>
        <taxon>Metazoa</taxon>
        <taxon>Chordata</taxon>
        <taxon>Craniata</taxon>
        <taxon>Vertebrata</taxon>
        <taxon>Euteleostomi</taxon>
        <taxon>Actinopterygii</taxon>
        <taxon>Neopterygii</taxon>
        <taxon>Teleostei</taxon>
        <taxon>Protacanthopterygii</taxon>
        <taxon>Esociformes</taxon>
        <taxon>Umbridae</taxon>
        <taxon>Umbra</taxon>
    </lineage>
</organism>
<dbReference type="Gene3D" id="2.60.40.10">
    <property type="entry name" value="Immunoglobulins"/>
    <property type="match status" value="1"/>
</dbReference>
<feature type="region of interest" description="Disordered" evidence="1">
    <location>
        <begin position="242"/>
        <end position="266"/>
    </location>
</feature>
<dbReference type="Proteomes" id="UP001557470">
    <property type="component" value="Unassembled WGS sequence"/>
</dbReference>
<dbReference type="InterPro" id="IPR003599">
    <property type="entry name" value="Ig_sub"/>
</dbReference>
<feature type="region of interest" description="Disordered" evidence="1">
    <location>
        <begin position="320"/>
        <end position="347"/>
    </location>
</feature>
<feature type="transmembrane region" description="Helical" evidence="2">
    <location>
        <begin position="183"/>
        <end position="208"/>
    </location>
</feature>
<protein>
    <recommendedName>
        <fullName evidence="4">Ig-like domain-containing protein</fullName>
    </recommendedName>
</protein>
<name>A0ABD0XLQ0_UMBPY</name>
<evidence type="ECO:0000313" key="6">
    <source>
        <dbReference type="Proteomes" id="UP001557470"/>
    </source>
</evidence>